<feature type="region of interest" description="Disordered" evidence="1">
    <location>
        <begin position="14"/>
        <end position="33"/>
    </location>
</feature>
<evidence type="ECO:0000313" key="3">
    <source>
        <dbReference type="Proteomes" id="UP000326396"/>
    </source>
</evidence>
<protein>
    <submittedName>
        <fullName evidence="2">Uncharacterized protein</fullName>
    </submittedName>
</protein>
<dbReference type="AlphaFoldDB" id="A0A5N6MYK5"/>
<comment type="caution">
    <text evidence="2">The sequence shown here is derived from an EMBL/GenBank/DDBJ whole genome shotgun (WGS) entry which is preliminary data.</text>
</comment>
<sequence>MRWMTERMAASAGMDIPVFPGPGHHQDPQDPGELTKLSDKIQLKKNHQQLPNFILKSQTTTESADRIQQHDVLGITLTDSAKHGSVLLKSPATEKELPEETMFWLMDRFAPC</sequence>
<proteinExistence type="predicted"/>
<gene>
    <name evidence="2" type="ORF">E3N88_27731</name>
</gene>
<reference evidence="2 3" key="1">
    <citation type="submission" date="2019-05" db="EMBL/GenBank/DDBJ databases">
        <title>Mikania micrantha, genome provides insights into the molecular mechanism of rapid growth.</title>
        <authorList>
            <person name="Liu B."/>
        </authorList>
    </citation>
    <scope>NUCLEOTIDE SEQUENCE [LARGE SCALE GENOMIC DNA]</scope>
    <source>
        <strain evidence="2">NLD-2019</strain>
        <tissue evidence="2">Leaf</tissue>
    </source>
</reference>
<dbReference type="EMBL" id="SZYD01000014">
    <property type="protein sequence ID" value="KAD4179140.1"/>
    <property type="molecule type" value="Genomic_DNA"/>
</dbReference>
<evidence type="ECO:0000256" key="1">
    <source>
        <dbReference type="SAM" id="MobiDB-lite"/>
    </source>
</evidence>
<dbReference type="OrthoDB" id="683342at2759"/>
<evidence type="ECO:0000313" key="2">
    <source>
        <dbReference type="EMBL" id="KAD4179140.1"/>
    </source>
</evidence>
<accession>A0A5N6MYK5</accession>
<dbReference type="Proteomes" id="UP000326396">
    <property type="component" value="Linkage Group LG4"/>
</dbReference>
<keyword evidence="3" id="KW-1185">Reference proteome</keyword>
<name>A0A5N6MYK5_9ASTR</name>
<organism evidence="2 3">
    <name type="scientific">Mikania micrantha</name>
    <name type="common">bitter vine</name>
    <dbReference type="NCBI Taxonomy" id="192012"/>
    <lineage>
        <taxon>Eukaryota</taxon>
        <taxon>Viridiplantae</taxon>
        <taxon>Streptophyta</taxon>
        <taxon>Embryophyta</taxon>
        <taxon>Tracheophyta</taxon>
        <taxon>Spermatophyta</taxon>
        <taxon>Magnoliopsida</taxon>
        <taxon>eudicotyledons</taxon>
        <taxon>Gunneridae</taxon>
        <taxon>Pentapetalae</taxon>
        <taxon>asterids</taxon>
        <taxon>campanulids</taxon>
        <taxon>Asterales</taxon>
        <taxon>Asteraceae</taxon>
        <taxon>Asteroideae</taxon>
        <taxon>Heliantheae alliance</taxon>
        <taxon>Eupatorieae</taxon>
        <taxon>Mikania</taxon>
    </lineage>
</organism>